<evidence type="ECO:0008006" key="4">
    <source>
        <dbReference type="Google" id="ProtNLM"/>
    </source>
</evidence>
<feature type="signal peptide" evidence="1">
    <location>
        <begin position="1"/>
        <end position="19"/>
    </location>
</feature>
<proteinExistence type="predicted"/>
<reference evidence="2 3" key="1">
    <citation type="submission" date="2019-01" db="EMBL/GenBank/DDBJ databases">
        <title>Sequencing of cultivated peanut Arachis hypogaea provides insights into genome evolution and oil improvement.</title>
        <authorList>
            <person name="Chen X."/>
        </authorList>
    </citation>
    <scope>NUCLEOTIDE SEQUENCE [LARGE SCALE GENOMIC DNA]</scope>
    <source>
        <strain evidence="3">cv. Fuhuasheng</strain>
        <tissue evidence="2">Leaves</tissue>
    </source>
</reference>
<comment type="caution">
    <text evidence="2">The sequence shown here is derived from an EMBL/GenBank/DDBJ whole genome shotgun (WGS) entry which is preliminary data.</text>
</comment>
<dbReference type="EMBL" id="SDMP01000004">
    <property type="protein sequence ID" value="RYR63718.1"/>
    <property type="molecule type" value="Genomic_DNA"/>
</dbReference>
<keyword evidence="1" id="KW-0732">Signal</keyword>
<accession>A0A445DKL3</accession>
<name>A0A445DKL3_ARAHY</name>
<dbReference type="Proteomes" id="UP000289738">
    <property type="component" value="Chromosome A04"/>
</dbReference>
<dbReference type="AlphaFoldDB" id="A0A445DKL3"/>
<evidence type="ECO:0000256" key="1">
    <source>
        <dbReference type="SAM" id="SignalP"/>
    </source>
</evidence>
<gene>
    <name evidence="2" type="ORF">Ahy_A04g021486</name>
</gene>
<dbReference type="PROSITE" id="PS51257">
    <property type="entry name" value="PROKAR_LIPOPROTEIN"/>
    <property type="match status" value="1"/>
</dbReference>
<evidence type="ECO:0000313" key="3">
    <source>
        <dbReference type="Proteomes" id="UP000289738"/>
    </source>
</evidence>
<feature type="chain" id="PRO_5019354072" description="Secreted protein" evidence="1">
    <location>
        <begin position="20"/>
        <end position="63"/>
    </location>
</feature>
<organism evidence="2 3">
    <name type="scientific">Arachis hypogaea</name>
    <name type="common">Peanut</name>
    <dbReference type="NCBI Taxonomy" id="3818"/>
    <lineage>
        <taxon>Eukaryota</taxon>
        <taxon>Viridiplantae</taxon>
        <taxon>Streptophyta</taxon>
        <taxon>Embryophyta</taxon>
        <taxon>Tracheophyta</taxon>
        <taxon>Spermatophyta</taxon>
        <taxon>Magnoliopsida</taxon>
        <taxon>eudicotyledons</taxon>
        <taxon>Gunneridae</taxon>
        <taxon>Pentapetalae</taxon>
        <taxon>rosids</taxon>
        <taxon>fabids</taxon>
        <taxon>Fabales</taxon>
        <taxon>Fabaceae</taxon>
        <taxon>Papilionoideae</taxon>
        <taxon>50 kb inversion clade</taxon>
        <taxon>dalbergioids sensu lato</taxon>
        <taxon>Dalbergieae</taxon>
        <taxon>Pterocarpus clade</taxon>
        <taxon>Arachis</taxon>
    </lineage>
</organism>
<protein>
    <recommendedName>
        <fullName evidence="4">Secreted protein</fullName>
    </recommendedName>
</protein>
<evidence type="ECO:0000313" key="2">
    <source>
        <dbReference type="EMBL" id="RYR63718.1"/>
    </source>
</evidence>
<keyword evidence="3" id="KW-1185">Reference proteome</keyword>
<sequence>MRAYQILSLLLANSAVVGAASVACRVLMDSQICTFYSCSTQIYALEDHKTSKMGFMFLVNVRV</sequence>